<accession>A0A1I3WWX8</accession>
<reference evidence="10" key="1">
    <citation type="submission" date="2016-10" db="EMBL/GenBank/DDBJ databases">
        <authorList>
            <person name="Varghese N."/>
            <person name="Submissions S."/>
        </authorList>
    </citation>
    <scope>NUCLEOTIDE SEQUENCE [LARGE SCALE GENOMIC DNA]</scope>
    <source>
        <strain evidence="10">DSM 11578</strain>
    </source>
</reference>
<dbReference type="STRING" id="45496.SAMN04488079_10584"/>
<evidence type="ECO:0000256" key="4">
    <source>
        <dbReference type="ARBA" id="ARBA00022723"/>
    </source>
</evidence>
<keyword evidence="6" id="KW-0281">Fimbrium</keyword>
<comment type="subcellular location">
    <subcellularLocation>
        <location evidence="1">Fimbrium</location>
    </subcellularLocation>
</comment>
<evidence type="ECO:0000313" key="10">
    <source>
        <dbReference type="Proteomes" id="UP000198924"/>
    </source>
</evidence>
<evidence type="ECO:0000256" key="7">
    <source>
        <dbReference type="SAM" id="SignalP"/>
    </source>
</evidence>
<keyword evidence="10" id="KW-1185">Reference proteome</keyword>
<evidence type="ECO:0000256" key="6">
    <source>
        <dbReference type="ARBA" id="ARBA00023263"/>
    </source>
</evidence>
<keyword evidence="7" id="KW-0732">Signal</keyword>
<organism evidence="9 10">
    <name type="scientific">Methylophaga sulfidovorans</name>
    <dbReference type="NCBI Taxonomy" id="45496"/>
    <lineage>
        <taxon>Bacteria</taxon>
        <taxon>Pseudomonadati</taxon>
        <taxon>Pseudomonadota</taxon>
        <taxon>Gammaproteobacteria</taxon>
        <taxon>Thiotrichales</taxon>
        <taxon>Piscirickettsiaceae</taxon>
        <taxon>Methylophaga</taxon>
    </lineage>
</organism>
<comment type="similarity">
    <text evidence="2">Belongs to the PilY1 family.</text>
</comment>
<evidence type="ECO:0000256" key="3">
    <source>
        <dbReference type="ARBA" id="ARBA00022558"/>
    </source>
</evidence>
<dbReference type="SUPFAM" id="SSF50998">
    <property type="entry name" value="Quinoprotein alcohol dehydrogenase-like"/>
    <property type="match status" value="1"/>
</dbReference>
<keyword evidence="5" id="KW-0106">Calcium</keyword>
<dbReference type="EMBL" id="FOSH01000005">
    <property type="protein sequence ID" value="SFK11437.1"/>
    <property type="molecule type" value="Genomic_DNA"/>
</dbReference>
<feature type="domain" description="PilY1 beta-propeller" evidence="8">
    <location>
        <begin position="653"/>
        <end position="1035"/>
    </location>
</feature>
<dbReference type="GO" id="GO:0009289">
    <property type="term" value="C:pilus"/>
    <property type="evidence" value="ECO:0007669"/>
    <property type="project" value="UniProtKB-SubCell"/>
</dbReference>
<proteinExistence type="inferred from homology"/>
<evidence type="ECO:0000313" key="9">
    <source>
        <dbReference type="EMBL" id="SFK11437.1"/>
    </source>
</evidence>
<feature type="signal peptide" evidence="7">
    <location>
        <begin position="1"/>
        <end position="20"/>
    </location>
</feature>
<evidence type="ECO:0000256" key="1">
    <source>
        <dbReference type="ARBA" id="ARBA00004561"/>
    </source>
</evidence>
<sequence>MKISARIISIVSLFTYSALATAGSLNISKTPLYIGGSVEANIMFTLDDSGSMQFELMPGNINDYAYYLFPRPDNVYNGGMYKNQIPNFDDDNVHNFYYRSAANNAVFYNPDITYLPWKDYNGNSMGNADPSATLYNPTAPNRGSINLKAKQTQNVCWFKHASSLSSAYGAPCYGDYSYWPITYYKYNGSVSDSDALRLDRSRYTRVRITNSTSAGATFTSPNGTTRTRDEEIQNFANWFQYYRSRILTARAGIGRAFSAQPDNIRVGFGAINQGQKTIDGITSQSSLIKGLRKFSGTEREDFFNKLYTHTIGPNGTPLRSAAKSVGQYFERKDNKGPWGETPGTEDSADQLTCRQSYHILMTDGYWSSEDNLNIGNADGTNGTKITGPDNDDYQYIAELPYYDDKNNTLADIAMHYWKRDLRTDLENKVPTNSDDKAFWQHLVTFTVGLGVTGSIDPDTDPKDIISWSDPYQSDVAKIDDMLHAAINSRGQFFSASNPEIFAESLTNILNNISDRNSSSASVAIDAGSLKTDTQTYQATYNSGDWSGKLLAYGFDENGKVIDIPIWDASKKVPNAPQRIIFTYDGTSGQPFRLNNLSESQQAILNQDKSAPSDYNDRLLNYLRGDRSFEKANGGTYRDRKATLNNNSSAPPTLGDIVNSSPILVAKPNADYYDDWGDRGNDQPEDAYPYSSFVRANLERTNMLYVGANDGMLHAIQANGSNAGAERFAYVPAEIYPNLSELANPNYSHQFYVDATPIAFDAFYDDAWHTILISGLGAGGQGFFAIDVTDPDSFSSEVKAAKNVLWEFTDKYDSEKNIGDPNLGFTMGQASIIRLNNGKWAALFGNGYNNTVDNGNDKSTANDSVSGNGFIYLVDIKTGSIIRKFDTKVGMAQDPTGSGRPNGIATPSAVDINKDGTTDAIYAGDLFGNVWSIDLTGNDTSTWDFTYKVEDVPVPIFTSCAANTCTNMNIQPITTRIIPKKHPTKDGYLLLFGTGKYFEVGDHNRNSETTQTFYGIWDPRTSVLNSFNRSQLLQQNILSEIMNDEGERYRISSDYNINWGLNSSNGEKRGYYIDLINLASNGSNDGERMVSRPILRDDKIIFTTLIPSDDACLGGGTSWIMEFNYLTGGRLEYSPFDYNGDGVIDANDFIEVQIGTDENGDPVKIKVPASGRGFDSIVSTPAISKPAGSSNIEIKIMSNADGGLTIIKEAAPLDAVGRASWIQLNY</sequence>
<dbReference type="PROSITE" id="PS00018">
    <property type="entry name" value="EF_HAND_1"/>
    <property type="match status" value="1"/>
</dbReference>
<name>A0A1I3WWX8_9GAMM</name>
<keyword evidence="4" id="KW-0479">Metal-binding</keyword>
<evidence type="ECO:0000256" key="5">
    <source>
        <dbReference type="ARBA" id="ARBA00022837"/>
    </source>
</evidence>
<dbReference type="OrthoDB" id="7156875at2"/>
<protein>
    <submittedName>
        <fullName evidence="9">Type IV pilus assembly protein PilY1</fullName>
    </submittedName>
</protein>
<dbReference type="AlphaFoldDB" id="A0A1I3WWX8"/>
<dbReference type="InterPro" id="IPR018247">
    <property type="entry name" value="EF_Hand_1_Ca_BS"/>
</dbReference>
<keyword evidence="3" id="KW-1029">Fimbrium biogenesis</keyword>
<feature type="chain" id="PRO_5011647345" evidence="7">
    <location>
        <begin position="21"/>
        <end position="1225"/>
    </location>
</feature>
<dbReference type="RefSeq" id="WP_091712191.1">
    <property type="nucleotide sequence ID" value="NZ_FOSH01000005.1"/>
</dbReference>
<gene>
    <name evidence="9" type="ORF">SAMN04488079_10584</name>
</gene>
<evidence type="ECO:0000256" key="2">
    <source>
        <dbReference type="ARBA" id="ARBA00008387"/>
    </source>
</evidence>
<dbReference type="Pfam" id="PF05567">
    <property type="entry name" value="T4P_PilY1"/>
    <property type="match status" value="1"/>
</dbReference>
<evidence type="ECO:0000259" key="8">
    <source>
        <dbReference type="Pfam" id="PF05567"/>
    </source>
</evidence>
<dbReference type="Proteomes" id="UP000198924">
    <property type="component" value="Unassembled WGS sequence"/>
</dbReference>
<dbReference type="InterPro" id="IPR011047">
    <property type="entry name" value="Quinoprotein_ADH-like_sf"/>
</dbReference>
<dbReference type="InterPro" id="IPR008707">
    <property type="entry name" value="B-propeller_PilY1"/>
</dbReference>
<dbReference type="GO" id="GO:0046872">
    <property type="term" value="F:metal ion binding"/>
    <property type="evidence" value="ECO:0007669"/>
    <property type="project" value="UniProtKB-KW"/>
</dbReference>